<dbReference type="AlphaFoldDB" id="A0A563UDN8"/>
<reference evidence="2 3" key="1">
    <citation type="submission" date="2019-07" db="EMBL/GenBank/DDBJ databases">
        <authorList>
            <person name="Kim J."/>
        </authorList>
    </citation>
    <scope>NUCLEOTIDE SEQUENCE [LARGE SCALE GENOMIC DNA]</scope>
    <source>
        <strain evidence="3">dk17</strain>
    </source>
</reference>
<evidence type="ECO:0008006" key="4">
    <source>
        <dbReference type="Google" id="ProtNLM"/>
    </source>
</evidence>
<name>A0A563UDN8_9SPHI</name>
<accession>A0A563UDN8</accession>
<evidence type="ECO:0000313" key="2">
    <source>
        <dbReference type="EMBL" id="TWR29450.1"/>
    </source>
</evidence>
<keyword evidence="3" id="KW-1185">Reference proteome</keyword>
<protein>
    <recommendedName>
        <fullName evidence="4">Lipocalin-like domain-containing protein</fullName>
    </recommendedName>
</protein>
<dbReference type="RefSeq" id="WP_146381939.1">
    <property type="nucleotide sequence ID" value="NZ_VOEJ01000004.1"/>
</dbReference>
<gene>
    <name evidence="2" type="ORF">FPZ43_10900</name>
</gene>
<sequence>MFKKFATVATVLFFSVYFTACKKESSTKVEEPQAPVITGKWRYLTSLRKQYSGGQTKDSTYIFVGGEYVQFNTDGTGIGNYTTFNYKVDGKKLTFVVDAYFADGTPAPKQTVTCEVQDAGANKLIFYYDYTEKLADGTKTGHEIYDYLSR</sequence>
<proteinExistence type="predicted"/>
<evidence type="ECO:0000313" key="3">
    <source>
        <dbReference type="Proteomes" id="UP000320042"/>
    </source>
</evidence>
<comment type="caution">
    <text evidence="2">The sequence shown here is derived from an EMBL/GenBank/DDBJ whole genome shotgun (WGS) entry which is preliminary data.</text>
</comment>
<keyword evidence="1" id="KW-0732">Signal</keyword>
<dbReference type="EMBL" id="VOEJ01000004">
    <property type="protein sequence ID" value="TWR29450.1"/>
    <property type="molecule type" value="Genomic_DNA"/>
</dbReference>
<dbReference type="Proteomes" id="UP000320042">
    <property type="component" value="Unassembled WGS sequence"/>
</dbReference>
<evidence type="ECO:0000256" key="1">
    <source>
        <dbReference type="SAM" id="SignalP"/>
    </source>
</evidence>
<feature type="chain" id="PRO_5021809652" description="Lipocalin-like domain-containing protein" evidence="1">
    <location>
        <begin position="21"/>
        <end position="150"/>
    </location>
</feature>
<dbReference type="OrthoDB" id="766129at2"/>
<organism evidence="2 3">
    <name type="scientific">Mucilaginibacter pallidiroseus</name>
    <dbReference type="NCBI Taxonomy" id="2599295"/>
    <lineage>
        <taxon>Bacteria</taxon>
        <taxon>Pseudomonadati</taxon>
        <taxon>Bacteroidota</taxon>
        <taxon>Sphingobacteriia</taxon>
        <taxon>Sphingobacteriales</taxon>
        <taxon>Sphingobacteriaceae</taxon>
        <taxon>Mucilaginibacter</taxon>
    </lineage>
</organism>
<feature type="signal peptide" evidence="1">
    <location>
        <begin position="1"/>
        <end position="20"/>
    </location>
</feature>